<dbReference type="GO" id="GO:0005737">
    <property type="term" value="C:cytoplasm"/>
    <property type="evidence" value="ECO:0007669"/>
    <property type="project" value="TreeGrafter"/>
</dbReference>
<evidence type="ECO:0000313" key="14">
    <source>
        <dbReference type="EMBL" id="CAC5404563.1"/>
    </source>
</evidence>
<reference evidence="14 15" key="1">
    <citation type="submission" date="2020-06" db="EMBL/GenBank/DDBJ databases">
        <authorList>
            <person name="Li R."/>
            <person name="Bekaert M."/>
        </authorList>
    </citation>
    <scope>NUCLEOTIDE SEQUENCE [LARGE SCALE GENOMIC DNA]</scope>
    <source>
        <strain evidence="15">wild</strain>
    </source>
</reference>
<dbReference type="OrthoDB" id="6133115at2759"/>
<sequence length="1324" mass="146426">MRNPRVLSFEWNEEEMSEIKPGTRVVRGPDWISKKQDNGEGFLGTVIFVPKPGSDDKKVTVIWDSGRELRYRAGENGKYDLRVFDTAPSGVCHPNITCDICGEKESRMESMDCHDFDMCMDTPNTTAFNVPTRSKSASSKRTAKGIFPNAEVMRGPHWKWKNDDGGEGGVGLVKTLETWGKDSYRGAVKILWKADNLVKNYRVGGEGCVDVIYTRMTETASGGNYYADHLPFVDVVNPGQILLKIGDKVIVTLPLKGFRQLQDNQAYGGWDDEMNQCLDETGTIVGFLYSGMSVKVQYEDSKTWVINKVALTRKHTFNQGDAVTILNNYNAVKELQKGHGGWNDEMKTALGKNGRIVRLDSDGDMRIKIEDKTWIFNPACIMPIDDDSTAKSIPVLSRQDTRDHSDDESETGSEGDEGGQAVAEAIAQLFVAMLREAPGTEEENDSIVEAAAKGDFDVVKRIVKKHPDKINTKMEGKTALQLACYEGHHNIVEFLVKNKADVNIKDSEGDTALHYAAYGKESKILQVLLDNKATVNAVNAKKQSALHIAVNKGQPNCCKVLVNKGCDPNLKVRGQPYCCKVLVNKGCDPNLKVRGQPNYCKVLVDKGCDPNLKVRGQHNCSKVLVDKGCDPNLEVRGQPYCCKVLVDKGCDPNLQGKRSTLSVLEVRGQPNCSKVLVDKGCDPNLEVRGQPYCCKVLVDKGCDPNLEVRGQPYCSKVLVDKGCDPNLEVRGQPYCCKVLVDKGCDPNLEVRGQPNCSKVLVDKGCDPNLEVRGQPYCCKVLVDKGCNPNLKVRGQPYCCKVLVDKGCNPNLKVRGQPYCCKVFVDKGCDPNLKVRGQPLCSKVLVDKGCDPNLKVRCQPYCCKVFVDKGCDPNLKVRGEPNCCKVLVDKGRDPNLKDDDLDTAMHDAISQKDAPNDILKYVLGSKTAKFATENSRGFNVLHWAVLKDNKDSVEIIISNDKTCVDSKMKDGSTAMHIAAANDRVEIASILQSKGAANMNIRDSMKRTPLILAVSQGKKKTMELLITVGCDINAQDSSGNTALHVAQVKKNLGQAVAIDKAGSSSQDTAIICLLIESGAHLDIKNEEGKTPLDFANDDMVREFMKTLAKRAKKKDFATTAKGIPAPSNWSDMRGETVSKVSIGPTKGGIMQIEFDNVKQKFEKTLPQARIISIHRMQNMFLWEMYYLKKRKLEHAYGNGCANELTLFHGTTPDKLDVIAEQNLDPRLAGGRVGALFGKGTYFATDAKYSDLYSQADQNGHKFMFLVKVLAGKTCIGRPEYVRPPSQDHKNPNSPIFDSCVDNEKTPRIYCIFHDTQYYPEHLIEYT</sequence>
<dbReference type="EC" id="2.4.2.-" evidence="10"/>
<protein>
    <recommendedName>
        <fullName evidence="10">Poly [ADP-ribose] polymerase</fullName>
        <shortName evidence="10">PARP</shortName>
        <ecNumber evidence="10">2.4.2.-</ecNumber>
    </recommendedName>
</protein>
<feature type="repeat" description="ANK" evidence="9">
    <location>
        <begin position="1003"/>
        <end position="1035"/>
    </location>
</feature>
<comment type="catalytic activity">
    <reaction evidence="1">
        <text>S-ubiquitinyl-[E2 ubiquitin-conjugating enzyme]-L-cysteine + [acceptor protein]-L-lysine = [E2 ubiquitin-conjugating enzyme]-L-cysteine + N(6)-ubiquitinyl-[acceptor protein]-L-lysine.</text>
        <dbReference type="EC" id="2.3.2.27"/>
    </reaction>
</comment>
<keyword evidence="15" id="KW-1185">Reference proteome</keyword>
<evidence type="ECO:0000256" key="11">
    <source>
        <dbReference type="SAM" id="MobiDB-lite"/>
    </source>
</evidence>
<dbReference type="InterPro" id="IPR002110">
    <property type="entry name" value="Ankyrin_rpt"/>
</dbReference>
<feature type="domain" description="MIB/HERC2" evidence="13">
    <location>
        <begin position="138"/>
        <end position="217"/>
    </location>
</feature>
<dbReference type="Gene3D" id="2.30.30.40">
    <property type="entry name" value="SH3 Domains"/>
    <property type="match status" value="2"/>
</dbReference>
<evidence type="ECO:0000256" key="1">
    <source>
        <dbReference type="ARBA" id="ARBA00000900"/>
    </source>
</evidence>
<dbReference type="UniPathway" id="UPA00143"/>
<dbReference type="Pfam" id="PF00023">
    <property type="entry name" value="Ank"/>
    <property type="match status" value="1"/>
</dbReference>
<evidence type="ECO:0000313" key="15">
    <source>
        <dbReference type="Proteomes" id="UP000507470"/>
    </source>
</evidence>
<feature type="domain" description="PARP catalytic" evidence="12">
    <location>
        <begin position="1121"/>
        <end position="1324"/>
    </location>
</feature>
<keyword evidence="9" id="KW-0040">ANK repeat</keyword>
<dbReference type="EMBL" id="CACVKT020006975">
    <property type="protein sequence ID" value="CAC5404563.1"/>
    <property type="molecule type" value="Genomic_DNA"/>
</dbReference>
<evidence type="ECO:0000256" key="10">
    <source>
        <dbReference type="RuleBase" id="RU362114"/>
    </source>
</evidence>
<dbReference type="PANTHER" id="PTHR24202">
    <property type="entry name" value="E3 UBIQUITIN-PROTEIN LIGASE MIB2"/>
    <property type="match status" value="1"/>
</dbReference>
<dbReference type="GO" id="GO:0008270">
    <property type="term" value="F:zinc ion binding"/>
    <property type="evidence" value="ECO:0007669"/>
    <property type="project" value="UniProtKB-KW"/>
</dbReference>
<dbReference type="InterPro" id="IPR036770">
    <property type="entry name" value="Ankyrin_rpt-contain_sf"/>
</dbReference>
<feature type="region of interest" description="Disordered" evidence="11">
    <location>
        <begin position="391"/>
        <end position="419"/>
    </location>
</feature>
<dbReference type="SUPFAM" id="SSF48403">
    <property type="entry name" value="Ankyrin repeat"/>
    <property type="match status" value="3"/>
</dbReference>
<keyword evidence="4" id="KW-0479">Metal-binding</keyword>
<evidence type="ECO:0000256" key="7">
    <source>
        <dbReference type="ARBA" id="ARBA00022786"/>
    </source>
</evidence>
<dbReference type="InterPro" id="IPR037252">
    <property type="entry name" value="Mib_Herc2_sf"/>
</dbReference>
<dbReference type="PROSITE" id="PS51416">
    <property type="entry name" value="MIB_HERC2"/>
    <property type="match status" value="2"/>
</dbReference>
<dbReference type="PROSITE" id="PS51059">
    <property type="entry name" value="PARP_CATALYTIC"/>
    <property type="match status" value="1"/>
</dbReference>
<evidence type="ECO:0000256" key="8">
    <source>
        <dbReference type="ARBA" id="ARBA00022833"/>
    </source>
</evidence>
<keyword evidence="3 10" id="KW-0808">Transferase</keyword>
<gene>
    <name evidence="14" type="ORF">MCOR_38337</name>
</gene>
<name>A0A6J8D751_MYTCO</name>
<dbReference type="CDD" id="cd01439">
    <property type="entry name" value="TCCD_inducible_PARP_like"/>
    <property type="match status" value="1"/>
</dbReference>
<feature type="repeat" description="ANK" evidence="9">
    <location>
        <begin position="541"/>
        <end position="573"/>
    </location>
</feature>
<dbReference type="GO" id="GO:0016567">
    <property type="term" value="P:protein ubiquitination"/>
    <property type="evidence" value="ECO:0007669"/>
    <property type="project" value="UniProtKB-UniPathway"/>
</dbReference>
<feature type="repeat" description="ANK" evidence="9">
    <location>
        <begin position="969"/>
        <end position="994"/>
    </location>
</feature>
<feature type="domain" description="MIB/HERC2" evidence="13">
    <location>
        <begin position="11"/>
        <end position="87"/>
    </location>
</feature>
<organism evidence="14 15">
    <name type="scientific">Mytilus coruscus</name>
    <name type="common">Sea mussel</name>
    <dbReference type="NCBI Taxonomy" id="42192"/>
    <lineage>
        <taxon>Eukaryota</taxon>
        <taxon>Metazoa</taxon>
        <taxon>Spiralia</taxon>
        <taxon>Lophotrochozoa</taxon>
        <taxon>Mollusca</taxon>
        <taxon>Bivalvia</taxon>
        <taxon>Autobranchia</taxon>
        <taxon>Pteriomorphia</taxon>
        <taxon>Mytilida</taxon>
        <taxon>Mytiloidea</taxon>
        <taxon>Mytilidae</taxon>
        <taxon>Mytilinae</taxon>
        <taxon>Mytilus</taxon>
    </lineage>
</organism>
<dbReference type="SUPFAM" id="SSF56399">
    <property type="entry name" value="ADP-ribosylation"/>
    <property type="match status" value="1"/>
</dbReference>
<feature type="compositionally biased region" description="Acidic residues" evidence="11">
    <location>
        <begin position="406"/>
        <end position="417"/>
    </location>
</feature>
<dbReference type="Pfam" id="PF00644">
    <property type="entry name" value="PARP"/>
    <property type="match status" value="1"/>
</dbReference>
<dbReference type="PRINTS" id="PR01415">
    <property type="entry name" value="ANKYRIN"/>
</dbReference>
<dbReference type="SMART" id="SM00248">
    <property type="entry name" value="ANK"/>
    <property type="match status" value="11"/>
</dbReference>
<evidence type="ECO:0000256" key="4">
    <source>
        <dbReference type="ARBA" id="ARBA00022723"/>
    </source>
</evidence>
<evidence type="ECO:0000256" key="3">
    <source>
        <dbReference type="ARBA" id="ARBA00022679"/>
    </source>
</evidence>
<evidence type="ECO:0000259" key="13">
    <source>
        <dbReference type="PROSITE" id="PS51416"/>
    </source>
</evidence>
<dbReference type="Pfam" id="PF06701">
    <property type="entry name" value="MIB_HERC2"/>
    <property type="match status" value="2"/>
</dbReference>
<dbReference type="SUPFAM" id="SSF57850">
    <property type="entry name" value="RING/U-box"/>
    <property type="match status" value="1"/>
</dbReference>
<dbReference type="PANTHER" id="PTHR24202:SF4">
    <property type="entry name" value="E3 UBIQUITIN-PROTEIN LIGASE MIB2-RELATED"/>
    <property type="match status" value="1"/>
</dbReference>
<accession>A0A6J8D751</accession>
<dbReference type="Pfam" id="PF18346">
    <property type="entry name" value="SH3_15"/>
    <property type="match status" value="2"/>
</dbReference>
<keyword evidence="14" id="KW-0012">Acyltransferase</keyword>
<keyword evidence="6" id="KW-0863">Zinc-finger</keyword>
<dbReference type="GO" id="GO:0061630">
    <property type="term" value="F:ubiquitin protein ligase activity"/>
    <property type="evidence" value="ECO:0007669"/>
    <property type="project" value="UniProtKB-EC"/>
</dbReference>
<dbReference type="PROSITE" id="PS50088">
    <property type="entry name" value="ANK_REPEAT"/>
    <property type="match status" value="5"/>
</dbReference>
<feature type="repeat" description="ANK" evidence="9">
    <location>
        <begin position="475"/>
        <end position="507"/>
    </location>
</feature>
<dbReference type="InterPro" id="IPR040847">
    <property type="entry name" value="SH3_15"/>
</dbReference>
<evidence type="ECO:0000256" key="9">
    <source>
        <dbReference type="PROSITE-ProRule" id="PRU00023"/>
    </source>
</evidence>
<dbReference type="InterPro" id="IPR010606">
    <property type="entry name" value="Mib_Herc2"/>
</dbReference>
<dbReference type="GO" id="GO:0003950">
    <property type="term" value="F:NAD+ poly-ADP-ribosyltransferase activity"/>
    <property type="evidence" value="ECO:0007669"/>
    <property type="project" value="UniProtKB-UniRule"/>
</dbReference>
<evidence type="ECO:0000256" key="5">
    <source>
        <dbReference type="ARBA" id="ARBA00022737"/>
    </source>
</evidence>
<dbReference type="Proteomes" id="UP000507470">
    <property type="component" value="Unassembled WGS sequence"/>
</dbReference>
<evidence type="ECO:0000256" key="6">
    <source>
        <dbReference type="ARBA" id="ARBA00022771"/>
    </source>
</evidence>
<dbReference type="PROSITE" id="PS50297">
    <property type="entry name" value="ANK_REP_REGION"/>
    <property type="match status" value="5"/>
</dbReference>
<proteinExistence type="predicted"/>
<keyword evidence="5" id="KW-0677">Repeat</keyword>
<dbReference type="InterPro" id="IPR012317">
    <property type="entry name" value="Poly(ADP-ribose)pol_cat_dom"/>
</dbReference>
<keyword evidence="7" id="KW-0833">Ubl conjugation pathway</keyword>
<keyword evidence="10" id="KW-0520">NAD</keyword>
<dbReference type="Gene3D" id="3.90.228.10">
    <property type="match status" value="1"/>
</dbReference>
<dbReference type="SUPFAM" id="SSF159034">
    <property type="entry name" value="Mib/herc2 domain-like"/>
    <property type="match status" value="2"/>
</dbReference>
<dbReference type="Gene3D" id="1.25.40.20">
    <property type="entry name" value="Ankyrin repeat-containing domain"/>
    <property type="match status" value="3"/>
</dbReference>
<evidence type="ECO:0000259" key="12">
    <source>
        <dbReference type="PROSITE" id="PS51059"/>
    </source>
</evidence>
<feature type="repeat" description="ANK" evidence="9">
    <location>
        <begin position="508"/>
        <end position="540"/>
    </location>
</feature>
<keyword evidence="10" id="KW-0328">Glycosyltransferase</keyword>
<keyword evidence="8" id="KW-0862">Zinc</keyword>
<evidence type="ECO:0000256" key="2">
    <source>
        <dbReference type="ARBA" id="ARBA00004906"/>
    </source>
</evidence>
<dbReference type="Pfam" id="PF12796">
    <property type="entry name" value="Ank_2"/>
    <property type="match status" value="2"/>
</dbReference>
<comment type="pathway">
    <text evidence="2">Protein modification; protein ubiquitination.</text>
</comment>